<accession>A0ABN9X1R4</accession>
<protein>
    <submittedName>
        <fullName evidence="1">Uncharacterized protein</fullName>
    </submittedName>
</protein>
<sequence length="1616" mass="176933">MTCKEKFADMEDPTREDPQVCKSAEERELARGALCTELMEEEQCLSSRDRELGTTCCWRAEGHAKDGEAVCAPFGWKDMWYAPDRCAQVLTATFRLPKCEPLCLLPPEDDLKRKHVVAEDCDRCAAGKEGCKCKLTCEGDFEVLEGRPGQPSCTKSDRLFKLPTCVCPPDKAKSCAKELLMCEPLSATTRGLYGDVEGCDRCSPGDPCTCEISCRDTDKLIGPNNPTCEELPLSLATEKACKDITDEDECLASQEHDKEEPCCFQESASGGECVARSEVASGLPVMCAVHFMGKWTNLPVCSRRCENTFADRQDVKQDSCDDCAVGEAECGCSVRCRDGLEHYGGPAEGPRPCQASGFFEDAPVCSEHEAPQECPAPDTSLQVTPTWAMYREQVQCYDVGHQVLPTWAGVVKTPSSALGACKEACGSYGLLVLWGTGRCDCCRGDRTKRLEEDVKNPRAVAWVKGPLRSSGCSGCTAGEGCAGCSVGCAEKHALVTSGESDAEPACVAETVVRKSAVCEQAEGKEHCLRMEQESQPCCWDGARCLRKKSPLIYSMANLQCAPMTQGVWTGLPQCTPACFHDFHEAGHVVHTGCDKCIPGDESCPCRVECDRGFAAVGDGAPERKCTPENPRMARAPVCVQRDPLWCPSQDGRAFSLWEWSRGVSWKNGLDMAGCDCQPDQAEPCACSVSCSVGFRLMEGTPGEKTCVKRDAKHILQEKPCGSIKQLEECLASTEKGEPCCWWRGDLASGTCGLSSDSMSQWRLTGRMGSPWRCAQLEVAEWEGLPVCHHKCNPDEFARYTSRLRVVGCDDCVAAQWAEEECQCQISCDSGALLKPTCVGDSLKAEWSNIWDLQALYDSCKGTCPTLDSQGGTLDVSDCDNPLSDGAGCNVNCLHKNRIERVGGALEGSWVRCQRDMRNSLVISQLPVCAPMCTTPDDQYGRLDVRQCSSTCRGGGQDCNCRVACKNGHTPSGGGAPGKKRCRLFPGSDMVAASAGWVDANPELEDHVSFTLAVAESQRKAEDWELLISDALGYTVLPSNVKVELDVLAIASKHLVQVNVSSGRDGKQVEANVKDGRLRGVIGAALGVPESSEIPDLTINDVKLHPAKKGWNQFPQCLPPVTIQVVSALSGNPIEGADISIYADSTCTPGTELLTGKTSEKGSATIATSGENGFYKVRKEGFAADVGFFDRNTCQSQTSCTFKLVLSPTMSGVELDAQDCTFSVKAEDPGFQMRAVLTWNNMLKDLDIWARSLTCARAITDKYGCDLEGSGTKRDCSRLFQFWNYEDDILRSRSSCIVRTCTSECVEWKWLLLCQKYEEDCSNVWVNPLPQWVNWYTRKVDTLNTDRRLSSDSYLYLDVDEKNGYGPETVTFMNVPPGTYQVVVDTWDSSRSDVRDASPMVTLYIGKTSIPFKCTPDPSCTSESKLWNVVNIIIEEVQGDAGGRKYRVRLKDSHSNMEPLHELDLPTDDYFGVKAGGESPQRSYNNEYLKNVCYGTCEVAPGSSYDTCVDHGEGGGAAAHSMLFNIWNAGDARLNGAWEKSGWSRGRPRYTKVGDSSVIMEWSDSRRAWRLYVDNFFSWKRDTLYTSSNDSMVFPTSGWVVDTGRRPPPTIVTVEQS</sequence>
<reference evidence="1" key="1">
    <citation type="submission" date="2023-10" db="EMBL/GenBank/DDBJ databases">
        <authorList>
            <person name="Chen Y."/>
            <person name="Shah S."/>
            <person name="Dougan E. K."/>
            <person name="Thang M."/>
            <person name="Chan C."/>
        </authorList>
    </citation>
    <scope>NUCLEOTIDE SEQUENCE [LARGE SCALE GENOMIC DNA]</scope>
</reference>
<evidence type="ECO:0000313" key="2">
    <source>
        <dbReference type="Proteomes" id="UP001189429"/>
    </source>
</evidence>
<evidence type="ECO:0000313" key="1">
    <source>
        <dbReference type="EMBL" id="CAK0891683.1"/>
    </source>
</evidence>
<organism evidence="1 2">
    <name type="scientific">Prorocentrum cordatum</name>
    <dbReference type="NCBI Taxonomy" id="2364126"/>
    <lineage>
        <taxon>Eukaryota</taxon>
        <taxon>Sar</taxon>
        <taxon>Alveolata</taxon>
        <taxon>Dinophyceae</taxon>
        <taxon>Prorocentrales</taxon>
        <taxon>Prorocentraceae</taxon>
        <taxon>Prorocentrum</taxon>
    </lineage>
</organism>
<proteinExistence type="predicted"/>
<name>A0ABN9X1R4_9DINO</name>
<keyword evidence="2" id="KW-1185">Reference proteome</keyword>
<comment type="caution">
    <text evidence="1">The sequence shown here is derived from an EMBL/GenBank/DDBJ whole genome shotgun (WGS) entry which is preliminary data.</text>
</comment>
<gene>
    <name evidence="1" type="ORF">PCOR1329_LOCUS71547</name>
</gene>
<dbReference type="Proteomes" id="UP001189429">
    <property type="component" value="Unassembled WGS sequence"/>
</dbReference>
<dbReference type="EMBL" id="CAUYUJ010019504">
    <property type="protein sequence ID" value="CAK0891683.1"/>
    <property type="molecule type" value="Genomic_DNA"/>
</dbReference>